<feature type="transmembrane region" description="Helical" evidence="8">
    <location>
        <begin position="188"/>
        <end position="206"/>
    </location>
</feature>
<keyword evidence="3" id="KW-0328">Glycosyltransferase</keyword>
<keyword evidence="6 8" id="KW-1133">Transmembrane helix</keyword>
<feature type="transmembrane region" description="Helical" evidence="8">
    <location>
        <begin position="264"/>
        <end position="283"/>
    </location>
</feature>
<feature type="domain" description="Glycosyltransferase RgtA/B/C/D-like" evidence="9">
    <location>
        <begin position="46"/>
        <end position="204"/>
    </location>
</feature>
<evidence type="ECO:0000256" key="3">
    <source>
        <dbReference type="ARBA" id="ARBA00022676"/>
    </source>
</evidence>
<evidence type="ECO:0000259" key="9">
    <source>
        <dbReference type="Pfam" id="PF13231"/>
    </source>
</evidence>
<comment type="subcellular location">
    <subcellularLocation>
        <location evidence="1">Cell membrane</location>
        <topology evidence="1">Multi-pass membrane protein</topology>
    </subcellularLocation>
</comment>
<protein>
    <submittedName>
        <fullName evidence="10">Glycoside hydrolase</fullName>
    </submittedName>
</protein>
<dbReference type="AlphaFoldDB" id="W0DDL0"/>
<evidence type="ECO:0000256" key="8">
    <source>
        <dbReference type="SAM" id="Phobius"/>
    </source>
</evidence>
<dbReference type="PATRIC" id="fig|75906.3.peg.22"/>
<evidence type="ECO:0000256" key="1">
    <source>
        <dbReference type="ARBA" id="ARBA00004651"/>
    </source>
</evidence>
<feature type="transmembrane region" description="Helical" evidence="8">
    <location>
        <begin position="143"/>
        <end position="176"/>
    </location>
</feature>
<evidence type="ECO:0000256" key="6">
    <source>
        <dbReference type="ARBA" id="ARBA00022989"/>
    </source>
</evidence>
<evidence type="ECO:0000256" key="7">
    <source>
        <dbReference type="ARBA" id="ARBA00023136"/>
    </source>
</evidence>
<dbReference type="GO" id="GO:0016763">
    <property type="term" value="F:pentosyltransferase activity"/>
    <property type="evidence" value="ECO:0007669"/>
    <property type="project" value="TreeGrafter"/>
</dbReference>
<dbReference type="InterPro" id="IPR050297">
    <property type="entry name" value="LipidA_mod_glycosyltrf_83"/>
</dbReference>
<dbReference type="Pfam" id="PF13231">
    <property type="entry name" value="PMT_2"/>
    <property type="match status" value="1"/>
</dbReference>
<evidence type="ECO:0000256" key="5">
    <source>
        <dbReference type="ARBA" id="ARBA00022692"/>
    </source>
</evidence>
<dbReference type="GO" id="GO:0005886">
    <property type="term" value="C:plasma membrane"/>
    <property type="evidence" value="ECO:0007669"/>
    <property type="project" value="UniProtKB-SubCell"/>
</dbReference>
<dbReference type="RefSeq" id="WP_025305254.1">
    <property type="nucleotide sequence ID" value="NZ_CP007028.1"/>
</dbReference>
<dbReference type="KEGG" id="trd:THERU_00115"/>
<dbReference type="Proteomes" id="UP000018914">
    <property type="component" value="Chromosome"/>
</dbReference>
<keyword evidence="10" id="KW-0378">Hydrolase</keyword>
<keyword evidence="7 8" id="KW-0472">Membrane</keyword>
<dbReference type="EMBL" id="CP007028">
    <property type="protein sequence ID" value="AHE95312.1"/>
    <property type="molecule type" value="Genomic_DNA"/>
</dbReference>
<proteinExistence type="predicted"/>
<dbReference type="PANTHER" id="PTHR33908:SF11">
    <property type="entry name" value="MEMBRANE PROTEIN"/>
    <property type="match status" value="1"/>
</dbReference>
<dbReference type="OrthoDB" id="8933800at2"/>
<evidence type="ECO:0000313" key="11">
    <source>
        <dbReference type="Proteomes" id="UP000018914"/>
    </source>
</evidence>
<accession>W0DDL0</accession>
<keyword evidence="5 8" id="KW-0812">Transmembrane</keyword>
<dbReference type="STRING" id="75906.THERU_00115"/>
<feature type="transmembrane region" description="Helical" evidence="8">
    <location>
        <begin position="289"/>
        <end position="308"/>
    </location>
</feature>
<sequence length="478" mass="55682">MKFVLGFNLLLFLFRVLYVLYSPLDLTPEEAQYWDWSRRLDLSYYSKPPMVAYANFLTTSLLGNTELAVRITPIVLSFLMSIVTYFFARKLFDERVAIISSTLPQLSVGLAINSLLMTTDALLIFFWSLSLIAFWYALEKNSAFWWLLLGVFSGFAFLSKYPAVFLLPLALLYLSIYKRELLLSAKTYLSLLPPLFMSLPVLYWNYKHQFVSFKHVSTLATKHASLFNPNSLLEYLGGQLLLVSILPFFFMLKGWLLGWKDRRLGFLTVFSLPVFLFFLALSLRKHVEANWSGFAYFGGFLLASYYLSKSRFLKPTYALSFVLFILLHFSPILDKVGLKKLLPPNRDPVKVAIGWELLGKEVSKLYTGQEIILSPHYQISAELAFYTRGNPRTYCINLGRRMNQYDLWRESMKSYIGKDGIYVDYSPIDSRVLEGFEGIIEHRVLPIRWRGEVVKEFHIYKLKNYKHTIREERMFEGY</sequence>
<evidence type="ECO:0000256" key="4">
    <source>
        <dbReference type="ARBA" id="ARBA00022679"/>
    </source>
</evidence>
<name>W0DDL0_9AQUI</name>
<keyword evidence="2" id="KW-1003">Cell membrane</keyword>
<feature type="transmembrane region" description="Helical" evidence="8">
    <location>
        <begin position="232"/>
        <end position="252"/>
    </location>
</feature>
<feature type="transmembrane region" description="Helical" evidence="8">
    <location>
        <begin position="67"/>
        <end position="88"/>
    </location>
</feature>
<evidence type="ECO:0000313" key="10">
    <source>
        <dbReference type="EMBL" id="AHE95312.1"/>
    </source>
</evidence>
<dbReference type="GO" id="GO:0009103">
    <property type="term" value="P:lipopolysaccharide biosynthetic process"/>
    <property type="evidence" value="ECO:0007669"/>
    <property type="project" value="UniProtKB-ARBA"/>
</dbReference>
<dbReference type="PANTHER" id="PTHR33908">
    <property type="entry name" value="MANNOSYLTRANSFERASE YKCB-RELATED"/>
    <property type="match status" value="1"/>
</dbReference>
<keyword evidence="11" id="KW-1185">Reference proteome</keyword>
<feature type="transmembrane region" description="Helical" evidence="8">
    <location>
        <begin position="315"/>
        <end position="333"/>
    </location>
</feature>
<feature type="transmembrane region" description="Helical" evidence="8">
    <location>
        <begin position="108"/>
        <end position="137"/>
    </location>
</feature>
<dbReference type="HOGENOM" id="CLU_016165_3_0_0"/>
<gene>
    <name evidence="10" type="ORF">THERU_00115</name>
</gene>
<keyword evidence="4" id="KW-0808">Transferase</keyword>
<dbReference type="GO" id="GO:0016787">
    <property type="term" value="F:hydrolase activity"/>
    <property type="evidence" value="ECO:0007669"/>
    <property type="project" value="UniProtKB-KW"/>
</dbReference>
<reference evidence="10 11" key="1">
    <citation type="submission" date="2013-12" db="EMBL/GenBank/DDBJ databases">
        <authorList>
            <consortium name="DOE Joint Genome Institute"/>
            <person name="Eisen J."/>
            <person name="Huntemann M."/>
            <person name="Han J."/>
            <person name="Chen A."/>
            <person name="Kyrpides N."/>
            <person name="Mavromatis K."/>
            <person name="Markowitz V."/>
            <person name="Palaniappan K."/>
            <person name="Ivanova N."/>
            <person name="Schaumberg A."/>
            <person name="Pati A."/>
            <person name="Liolios K."/>
            <person name="Nordberg H.P."/>
            <person name="Cantor M.N."/>
            <person name="Hua S.X."/>
            <person name="Woyke T."/>
        </authorList>
    </citation>
    <scope>NUCLEOTIDE SEQUENCE [LARGE SCALE GENOMIC DNA]</scope>
    <source>
        <strain evidence="10 11">DSM 23557</strain>
    </source>
</reference>
<dbReference type="InterPro" id="IPR038731">
    <property type="entry name" value="RgtA/B/C-like"/>
</dbReference>
<organism evidence="11">
    <name type="scientific">Thermocrinis ruber</name>
    <dbReference type="NCBI Taxonomy" id="75906"/>
    <lineage>
        <taxon>Bacteria</taxon>
        <taxon>Pseudomonadati</taxon>
        <taxon>Aquificota</taxon>
        <taxon>Aquificia</taxon>
        <taxon>Aquificales</taxon>
        <taxon>Aquificaceae</taxon>
        <taxon>Thermocrinis</taxon>
    </lineage>
</organism>
<evidence type="ECO:0000256" key="2">
    <source>
        <dbReference type="ARBA" id="ARBA00022475"/>
    </source>
</evidence>
<dbReference type="eggNOG" id="COG1807">
    <property type="taxonomic scope" value="Bacteria"/>
</dbReference>